<gene>
    <name evidence="1" type="primary">OJ1190_B07.31</name>
</gene>
<proteinExistence type="predicted"/>
<protein>
    <submittedName>
        <fullName evidence="1">Uncharacterized protein</fullName>
    </submittedName>
</protein>
<organism evidence="1 2">
    <name type="scientific">Oryza sativa subsp. japonica</name>
    <name type="common">Rice</name>
    <dbReference type="NCBI Taxonomy" id="39947"/>
    <lineage>
        <taxon>Eukaryota</taxon>
        <taxon>Viridiplantae</taxon>
        <taxon>Streptophyta</taxon>
        <taxon>Embryophyta</taxon>
        <taxon>Tracheophyta</taxon>
        <taxon>Spermatophyta</taxon>
        <taxon>Magnoliopsida</taxon>
        <taxon>Liliopsida</taxon>
        <taxon>Poales</taxon>
        <taxon>Poaceae</taxon>
        <taxon>BOP clade</taxon>
        <taxon>Oryzoideae</taxon>
        <taxon>Oryzeae</taxon>
        <taxon>Oryzinae</taxon>
        <taxon>Oryza</taxon>
        <taxon>Oryza sativa</taxon>
    </lineage>
</organism>
<sequence length="55" mass="5845">MGRTGRSVDGGSTSNYWSAADKDMDFKEPTSLAAAASKKKGTKSLHIAFCASRTF</sequence>
<evidence type="ECO:0000313" key="2">
    <source>
        <dbReference type="Proteomes" id="UP000000763"/>
    </source>
</evidence>
<name>Q6ERJ3_ORYSJ</name>
<reference evidence="2" key="1">
    <citation type="journal article" date="2005" name="Nature">
        <title>The map-based sequence of the rice genome.</title>
        <authorList>
            <consortium name="International rice genome sequencing project (IRGSP)"/>
            <person name="Matsumoto T."/>
            <person name="Wu J."/>
            <person name="Kanamori H."/>
            <person name="Katayose Y."/>
            <person name="Fujisawa M."/>
            <person name="Namiki N."/>
            <person name="Mizuno H."/>
            <person name="Yamamoto K."/>
            <person name="Antonio B.A."/>
            <person name="Baba T."/>
            <person name="Sakata K."/>
            <person name="Nagamura Y."/>
            <person name="Aoki H."/>
            <person name="Arikawa K."/>
            <person name="Arita K."/>
            <person name="Bito T."/>
            <person name="Chiden Y."/>
            <person name="Fujitsuka N."/>
            <person name="Fukunaka R."/>
            <person name="Hamada M."/>
            <person name="Harada C."/>
            <person name="Hayashi A."/>
            <person name="Hijishita S."/>
            <person name="Honda M."/>
            <person name="Hosokawa S."/>
            <person name="Ichikawa Y."/>
            <person name="Idonuma A."/>
            <person name="Iijima M."/>
            <person name="Ikeda M."/>
            <person name="Ikeno M."/>
            <person name="Ito K."/>
            <person name="Ito S."/>
            <person name="Ito T."/>
            <person name="Ito Y."/>
            <person name="Ito Y."/>
            <person name="Iwabuchi A."/>
            <person name="Kamiya K."/>
            <person name="Karasawa W."/>
            <person name="Kurita K."/>
            <person name="Katagiri S."/>
            <person name="Kikuta A."/>
            <person name="Kobayashi H."/>
            <person name="Kobayashi N."/>
            <person name="Machita K."/>
            <person name="Maehara T."/>
            <person name="Masukawa M."/>
            <person name="Mizubayashi T."/>
            <person name="Mukai Y."/>
            <person name="Nagasaki H."/>
            <person name="Nagata Y."/>
            <person name="Naito S."/>
            <person name="Nakashima M."/>
            <person name="Nakama Y."/>
            <person name="Nakamichi Y."/>
            <person name="Nakamura M."/>
            <person name="Meguro A."/>
            <person name="Negishi M."/>
            <person name="Ohta I."/>
            <person name="Ohta T."/>
            <person name="Okamoto M."/>
            <person name="Ono N."/>
            <person name="Saji S."/>
            <person name="Sakaguchi M."/>
            <person name="Sakai K."/>
            <person name="Shibata M."/>
            <person name="Shimokawa T."/>
            <person name="Song J."/>
            <person name="Takazaki Y."/>
            <person name="Terasawa K."/>
            <person name="Tsugane M."/>
            <person name="Tsuji K."/>
            <person name="Ueda S."/>
            <person name="Waki K."/>
            <person name="Yamagata H."/>
            <person name="Yamamoto M."/>
            <person name="Yamamoto S."/>
            <person name="Yamane H."/>
            <person name="Yoshiki S."/>
            <person name="Yoshihara R."/>
            <person name="Yukawa K."/>
            <person name="Zhong H."/>
            <person name="Yano M."/>
            <person name="Yuan Q."/>
            <person name="Ouyang S."/>
            <person name="Liu J."/>
            <person name="Jones K.M."/>
            <person name="Gansberger K."/>
            <person name="Moffat K."/>
            <person name="Hill J."/>
            <person name="Bera J."/>
            <person name="Fadrosh D."/>
            <person name="Jin S."/>
            <person name="Johri S."/>
            <person name="Kim M."/>
            <person name="Overton L."/>
            <person name="Reardon M."/>
            <person name="Tsitrin T."/>
            <person name="Vuong H."/>
            <person name="Weaver B."/>
            <person name="Ciecko A."/>
            <person name="Tallon L."/>
            <person name="Jackson J."/>
            <person name="Pai G."/>
            <person name="Aken S.V."/>
            <person name="Utterback T."/>
            <person name="Reidmuller S."/>
            <person name="Feldblyum T."/>
            <person name="Hsiao J."/>
            <person name="Zismann V."/>
            <person name="Iobst S."/>
            <person name="de Vazeille A.R."/>
            <person name="Buell C.R."/>
            <person name="Ying K."/>
            <person name="Li Y."/>
            <person name="Lu T."/>
            <person name="Huang Y."/>
            <person name="Zhao Q."/>
            <person name="Feng Q."/>
            <person name="Zhang L."/>
            <person name="Zhu J."/>
            <person name="Weng Q."/>
            <person name="Mu J."/>
            <person name="Lu Y."/>
            <person name="Fan D."/>
            <person name="Liu Y."/>
            <person name="Guan J."/>
            <person name="Zhang Y."/>
            <person name="Yu S."/>
            <person name="Liu X."/>
            <person name="Zhang Y."/>
            <person name="Hong G."/>
            <person name="Han B."/>
            <person name="Choisne N."/>
            <person name="Demange N."/>
            <person name="Orjeda G."/>
            <person name="Samain S."/>
            <person name="Cattolico L."/>
            <person name="Pelletier E."/>
            <person name="Couloux A."/>
            <person name="Segurens B."/>
            <person name="Wincker P."/>
            <person name="D'Hont A."/>
            <person name="Scarpelli C."/>
            <person name="Weissenbach J."/>
            <person name="Salanoubat M."/>
            <person name="Quetier F."/>
            <person name="Yu Y."/>
            <person name="Kim H.R."/>
            <person name="Rambo T."/>
            <person name="Currie J."/>
            <person name="Collura K."/>
            <person name="Luo M."/>
            <person name="Yang T."/>
            <person name="Ammiraju J.S.S."/>
            <person name="Engler F."/>
            <person name="Soderlund C."/>
            <person name="Wing R.A."/>
            <person name="Palmer L.E."/>
            <person name="de la Bastide M."/>
            <person name="Spiegel L."/>
            <person name="Nascimento L."/>
            <person name="Zutavern T."/>
            <person name="O'Shaughnessy A."/>
            <person name="Dike S."/>
            <person name="Dedhia N."/>
            <person name="Preston R."/>
            <person name="Balija V."/>
            <person name="McCombie W.R."/>
            <person name="Chow T."/>
            <person name="Chen H."/>
            <person name="Chung M."/>
            <person name="Chen C."/>
            <person name="Shaw J."/>
            <person name="Wu H."/>
            <person name="Hsiao K."/>
            <person name="Chao Y."/>
            <person name="Chu M."/>
            <person name="Cheng C."/>
            <person name="Hour A."/>
            <person name="Lee P."/>
            <person name="Lin S."/>
            <person name="Lin Y."/>
            <person name="Liou J."/>
            <person name="Liu S."/>
            <person name="Hsing Y."/>
            <person name="Raghuvanshi S."/>
            <person name="Mohanty A."/>
            <person name="Bharti A.K."/>
            <person name="Gaur A."/>
            <person name="Gupta V."/>
            <person name="Kumar D."/>
            <person name="Ravi V."/>
            <person name="Vij S."/>
            <person name="Kapur A."/>
            <person name="Khurana P."/>
            <person name="Khurana P."/>
            <person name="Khurana J.P."/>
            <person name="Tyagi A.K."/>
            <person name="Gaikwad K."/>
            <person name="Singh A."/>
            <person name="Dalal V."/>
            <person name="Srivastava S."/>
            <person name="Dixit A."/>
            <person name="Pal A.K."/>
            <person name="Ghazi I.A."/>
            <person name="Yadav M."/>
            <person name="Pandit A."/>
            <person name="Bhargava A."/>
            <person name="Sureshbabu K."/>
            <person name="Batra K."/>
            <person name="Sharma T.R."/>
            <person name="Mohapatra T."/>
            <person name="Singh N.K."/>
            <person name="Messing J."/>
            <person name="Nelson A.B."/>
            <person name="Fuks G."/>
            <person name="Kavchok S."/>
            <person name="Keizer G."/>
            <person name="Linton E."/>
            <person name="Llaca V."/>
            <person name="Song R."/>
            <person name="Tanyolac B."/>
            <person name="Young S."/>
            <person name="Ho-Il K."/>
            <person name="Hahn J.H."/>
            <person name="Sangsakoo G."/>
            <person name="Vanavichit A."/>
            <person name="de Mattos Luiz.A.T."/>
            <person name="Zimmer P.D."/>
            <person name="Malone G."/>
            <person name="Dellagostin O."/>
            <person name="de Oliveira A.C."/>
            <person name="Bevan M."/>
            <person name="Bancroft I."/>
            <person name="Minx P."/>
            <person name="Cordum H."/>
            <person name="Wilson R."/>
            <person name="Cheng Z."/>
            <person name="Jin W."/>
            <person name="Jiang J."/>
            <person name="Leong S.A."/>
            <person name="Iwama H."/>
            <person name="Gojobori T."/>
            <person name="Itoh T."/>
            <person name="Niimura Y."/>
            <person name="Fujii Y."/>
            <person name="Habara T."/>
            <person name="Sakai H."/>
            <person name="Sato Y."/>
            <person name="Wilson G."/>
            <person name="Kumar K."/>
            <person name="McCouch S."/>
            <person name="Juretic N."/>
            <person name="Hoen D."/>
            <person name="Wright S."/>
            <person name="Bruskiewich R."/>
            <person name="Bureau T."/>
            <person name="Miyao A."/>
            <person name="Hirochika H."/>
            <person name="Nishikawa T."/>
            <person name="Kadowaki K."/>
            <person name="Sugiura M."/>
            <person name="Burr B."/>
            <person name="Sasaki T."/>
        </authorList>
    </citation>
    <scope>NUCLEOTIDE SEQUENCE [LARGE SCALE GENOMIC DNA]</scope>
    <source>
        <strain evidence="2">cv. Nipponbare</strain>
    </source>
</reference>
<evidence type="ECO:0000313" key="1">
    <source>
        <dbReference type="EMBL" id="BAD28727.1"/>
    </source>
</evidence>
<dbReference type="Proteomes" id="UP000000763">
    <property type="component" value="Chromosome 9"/>
</dbReference>
<accession>Q6ERJ3</accession>
<dbReference type="AlphaFoldDB" id="Q6ERJ3"/>
<dbReference type="EMBL" id="AP005562">
    <property type="protein sequence ID" value="BAD28727.1"/>
    <property type="molecule type" value="Genomic_DNA"/>
</dbReference>
<reference evidence="2" key="2">
    <citation type="journal article" date="2008" name="Nucleic Acids Res.">
        <title>The rice annotation project database (RAP-DB): 2008 update.</title>
        <authorList>
            <consortium name="The rice annotation project (RAP)"/>
        </authorList>
    </citation>
    <scope>GENOME REANNOTATION</scope>
    <source>
        <strain evidence="2">cv. Nipponbare</strain>
    </source>
</reference>